<dbReference type="EMBL" id="KI926037">
    <property type="protein sequence ID" value="ETW43848.1"/>
    <property type="molecule type" value="Genomic_DNA"/>
</dbReference>
<protein>
    <submittedName>
        <fullName evidence="3">Uncharacterized protein</fullName>
    </submittedName>
</protein>
<evidence type="ECO:0000313" key="3">
    <source>
        <dbReference type="EMBL" id="ETW43848.1"/>
    </source>
</evidence>
<evidence type="ECO:0000256" key="2">
    <source>
        <dbReference type="SAM" id="Phobius"/>
    </source>
</evidence>
<dbReference type="Proteomes" id="UP000019114">
    <property type="component" value="Unassembled WGS sequence"/>
</dbReference>
<proteinExistence type="predicted"/>
<keyword evidence="2" id="KW-1133">Transmembrane helix</keyword>
<feature type="region of interest" description="Disordered" evidence="1">
    <location>
        <begin position="118"/>
        <end position="139"/>
    </location>
</feature>
<reference evidence="3 4" key="2">
    <citation type="submission" date="2013-02" db="EMBL/GenBank/DDBJ databases">
        <title>The Genome Sequence of Plasmodium falciparum NF135/5.C10.</title>
        <authorList>
            <consortium name="The Broad Institute Genome Sequencing Platform"/>
            <consortium name="The Broad Institute Genome Sequencing Center for Infectious Disease"/>
            <person name="Neafsey D."/>
            <person name="Cheeseman I."/>
            <person name="Volkman S."/>
            <person name="Adams J."/>
            <person name="Walker B."/>
            <person name="Young S.K."/>
            <person name="Zeng Q."/>
            <person name="Gargeya S."/>
            <person name="Fitzgerald M."/>
            <person name="Haas B."/>
            <person name="Abouelleil A."/>
            <person name="Alvarado L."/>
            <person name="Arachchi H.M."/>
            <person name="Berlin A.M."/>
            <person name="Chapman S.B."/>
            <person name="Dewar J."/>
            <person name="Goldberg J."/>
            <person name="Griggs A."/>
            <person name="Gujja S."/>
            <person name="Hansen M."/>
            <person name="Howarth C."/>
            <person name="Imamovic A."/>
            <person name="Larimer J."/>
            <person name="McCowan C."/>
            <person name="Murphy C."/>
            <person name="Neiman D."/>
            <person name="Pearson M."/>
            <person name="Priest M."/>
            <person name="Roberts A."/>
            <person name="Saif S."/>
            <person name="Shea T."/>
            <person name="Sisk P."/>
            <person name="Sykes S."/>
            <person name="Wortman J."/>
            <person name="Nusbaum C."/>
            <person name="Birren B."/>
        </authorList>
    </citation>
    <scope>NUCLEOTIDE SEQUENCE [LARGE SCALE GENOMIC DNA]</scope>
    <source>
        <strain evidence="3 4">NF135/5.C10</strain>
    </source>
</reference>
<reference evidence="3 4" key="1">
    <citation type="submission" date="2013-02" db="EMBL/GenBank/DDBJ databases">
        <title>The Genome Annotation of Plasmodium falciparum NF135/5.C10.</title>
        <authorList>
            <consortium name="The Broad Institute Genome Sequencing Platform"/>
            <consortium name="The Broad Institute Genome Sequencing Center for Infectious Disease"/>
            <person name="Neafsey D."/>
            <person name="Hoffman S."/>
            <person name="Volkman S."/>
            <person name="Rosenthal P."/>
            <person name="Walker B."/>
            <person name="Young S.K."/>
            <person name="Zeng Q."/>
            <person name="Gargeya S."/>
            <person name="Fitzgerald M."/>
            <person name="Haas B."/>
            <person name="Abouelleil A."/>
            <person name="Allen A.W."/>
            <person name="Alvarado L."/>
            <person name="Arachchi H.M."/>
            <person name="Berlin A.M."/>
            <person name="Chapman S.B."/>
            <person name="Gainer-Dewar J."/>
            <person name="Goldberg J."/>
            <person name="Griggs A."/>
            <person name="Gujja S."/>
            <person name="Hansen M."/>
            <person name="Howarth C."/>
            <person name="Imamovic A."/>
            <person name="Ireland A."/>
            <person name="Larimer J."/>
            <person name="McCowan C."/>
            <person name="Murphy C."/>
            <person name="Pearson M."/>
            <person name="Poon T.W."/>
            <person name="Priest M."/>
            <person name="Roberts A."/>
            <person name="Saif S."/>
            <person name="Shea T."/>
            <person name="Sisk P."/>
            <person name="Sykes S."/>
            <person name="Wortman J."/>
            <person name="Nusbaum C."/>
            <person name="Birren B."/>
        </authorList>
    </citation>
    <scope>NUCLEOTIDE SEQUENCE [LARGE SCALE GENOMIC DNA]</scope>
    <source>
        <strain evidence="3 4">NF135/5.C10</strain>
    </source>
</reference>
<keyword evidence="2" id="KW-0472">Membrane</keyword>
<organism evidence="3 4">
    <name type="scientific">Plasmodium falciparum NF135/5.C10</name>
    <dbReference type="NCBI Taxonomy" id="1036726"/>
    <lineage>
        <taxon>Eukaryota</taxon>
        <taxon>Sar</taxon>
        <taxon>Alveolata</taxon>
        <taxon>Apicomplexa</taxon>
        <taxon>Aconoidasida</taxon>
        <taxon>Haemosporida</taxon>
        <taxon>Plasmodiidae</taxon>
        <taxon>Plasmodium</taxon>
        <taxon>Plasmodium (Laverania)</taxon>
    </lineage>
</organism>
<keyword evidence="2" id="KW-0812">Transmembrane</keyword>
<name>W4IJF5_PLAFA</name>
<accession>W4IJF5</accession>
<feature type="transmembrane region" description="Helical" evidence="2">
    <location>
        <begin position="6"/>
        <end position="25"/>
    </location>
</feature>
<evidence type="ECO:0000313" key="4">
    <source>
        <dbReference type="Proteomes" id="UP000019114"/>
    </source>
</evidence>
<gene>
    <name evidence="3" type="ORF">PFNF135_01782</name>
</gene>
<evidence type="ECO:0000256" key="1">
    <source>
        <dbReference type="SAM" id="MobiDB-lite"/>
    </source>
</evidence>
<dbReference type="AlphaFoldDB" id="W4IJF5"/>
<sequence>MINFFNIVVFVLHLFYIIGIIILFLDHVQSSKLNIVYKPNGSFSKPLFINNLFDFKEKFKNNFVKKRKKSDTNYYHDNYKRNNSNTNSNIFIESFNKKNTFIKPIYVTFQDDMNKSVASQNETKKKKKKKKILNKTSYF</sequence>
<feature type="compositionally biased region" description="Basic residues" evidence="1">
    <location>
        <begin position="124"/>
        <end position="133"/>
    </location>
</feature>